<proteinExistence type="inferred from homology"/>
<name>A0A1R1PR87_ZANCU</name>
<comment type="similarity">
    <text evidence="2 8">Belongs to the EMP24/GP25L family.</text>
</comment>
<keyword evidence="3 8" id="KW-0812">Transmembrane</keyword>
<dbReference type="Pfam" id="PF01105">
    <property type="entry name" value="EMP24_GP25L"/>
    <property type="match status" value="1"/>
</dbReference>
<dbReference type="InterPro" id="IPR009038">
    <property type="entry name" value="GOLD_dom"/>
</dbReference>
<dbReference type="SUPFAM" id="SSF101576">
    <property type="entry name" value="Supernatant protein factor (SPF), C-terminal domain"/>
    <property type="match status" value="1"/>
</dbReference>
<evidence type="ECO:0000256" key="4">
    <source>
        <dbReference type="ARBA" id="ARBA00022729"/>
    </source>
</evidence>
<dbReference type="PROSITE" id="PS50866">
    <property type="entry name" value="GOLD"/>
    <property type="match status" value="1"/>
</dbReference>
<dbReference type="SMART" id="SM01190">
    <property type="entry name" value="EMP24_GP25L"/>
    <property type="match status" value="1"/>
</dbReference>
<dbReference type="AlphaFoldDB" id="A0A1R1PR87"/>
<keyword evidence="5 9" id="KW-1133">Transmembrane helix</keyword>
<evidence type="ECO:0000256" key="10">
    <source>
        <dbReference type="SAM" id="SignalP"/>
    </source>
</evidence>
<evidence type="ECO:0000256" key="7">
    <source>
        <dbReference type="ARBA" id="ARBA00037847"/>
    </source>
</evidence>
<evidence type="ECO:0000256" key="5">
    <source>
        <dbReference type="ARBA" id="ARBA00022989"/>
    </source>
</evidence>
<dbReference type="InterPro" id="IPR036598">
    <property type="entry name" value="GOLD_dom_sf"/>
</dbReference>
<dbReference type="GO" id="GO:0012505">
    <property type="term" value="C:endomembrane system"/>
    <property type="evidence" value="ECO:0007669"/>
    <property type="project" value="UniProtKB-SubCell"/>
</dbReference>
<evidence type="ECO:0000256" key="6">
    <source>
        <dbReference type="ARBA" id="ARBA00023136"/>
    </source>
</evidence>
<dbReference type="GO" id="GO:0016020">
    <property type="term" value="C:membrane"/>
    <property type="evidence" value="ECO:0007669"/>
    <property type="project" value="UniProtKB-SubCell"/>
</dbReference>
<reference evidence="13" key="1">
    <citation type="submission" date="2017-01" db="EMBL/GenBank/DDBJ databases">
        <authorList>
            <person name="Wang Y."/>
            <person name="White M."/>
            <person name="Kvist S."/>
            <person name="Moncalvo J.-M."/>
        </authorList>
    </citation>
    <scope>NUCLEOTIDE SEQUENCE [LARGE SCALE GENOMIC DNA]</scope>
    <source>
        <strain evidence="13">COL-18-3</strain>
    </source>
</reference>
<evidence type="ECO:0000256" key="1">
    <source>
        <dbReference type="ARBA" id="ARBA00004479"/>
    </source>
</evidence>
<evidence type="ECO:0000256" key="9">
    <source>
        <dbReference type="SAM" id="Phobius"/>
    </source>
</evidence>
<keyword evidence="4 10" id="KW-0732">Signal</keyword>
<comment type="caution">
    <text evidence="12">The sequence shown here is derived from an EMBL/GenBank/DDBJ whole genome shotgun (WGS) entry which is preliminary data.</text>
</comment>
<accession>A0A1R1PR87</accession>
<dbReference type="PANTHER" id="PTHR22811">
    <property type="entry name" value="TRANSMEMBRANE EMP24 DOMAIN-CONTAINING PROTEIN"/>
    <property type="match status" value="1"/>
</dbReference>
<sequence>MKSIVLVLLTLVTNISAIALTKWVRASGEECLFTWNDQPGQKMSLYFAVQEGGNFDVDYTIKSPTDKIAALGQAKRQEDIVFTANEVGEYKFCFSNVMSTVADKLVTFDISVEDEARDPDLSSRIVKPQLDFGASKMFGDLHNIERLQLYFRARESRNFDTVRSTEQRVLWYALLESLCVVVVAIVQVYAIQALFTAKKTRF</sequence>
<evidence type="ECO:0000259" key="11">
    <source>
        <dbReference type="PROSITE" id="PS50866"/>
    </source>
</evidence>
<comment type="subcellular location">
    <subcellularLocation>
        <location evidence="7">Endomembrane system</location>
        <topology evidence="7">Single-pass membrane protein</topology>
    </subcellularLocation>
    <subcellularLocation>
        <location evidence="1 8">Membrane</location>
        <topology evidence="1 8">Single-pass type I membrane protein</topology>
    </subcellularLocation>
</comment>
<dbReference type="EMBL" id="LSSK01000405">
    <property type="protein sequence ID" value="OMH83459.1"/>
    <property type="molecule type" value="Genomic_DNA"/>
</dbReference>
<dbReference type="Proteomes" id="UP000188320">
    <property type="component" value="Unassembled WGS sequence"/>
</dbReference>
<evidence type="ECO:0000313" key="13">
    <source>
        <dbReference type="Proteomes" id="UP000188320"/>
    </source>
</evidence>
<dbReference type="OrthoDB" id="1929172at2759"/>
<feature type="signal peptide" evidence="10">
    <location>
        <begin position="1"/>
        <end position="17"/>
    </location>
</feature>
<feature type="domain" description="GOLD" evidence="11">
    <location>
        <begin position="29"/>
        <end position="112"/>
    </location>
</feature>
<evidence type="ECO:0000313" key="12">
    <source>
        <dbReference type="EMBL" id="OMH83459.1"/>
    </source>
</evidence>
<evidence type="ECO:0000256" key="2">
    <source>
        <dbReference type="ARBA" id="ARBA00007104"/>
    </source>
</evidence>
<organism evidence="12 13">
    <name type="scientific">Zancudomyces culisetae</name>
    <name type="common">Gut fungus</name>
    <name type="synonym">Smittium culisetae</name>
    <dbReference type="NCBI Taxonomy" id="1213189"/>
    <lineage>
        <taxon>Eukaryota</taxon>
        <taxon>Fungi</taxon>
        <taxon>Fungi incertae sedis</taxon>
        <taxon>Zoopagomycota</taxon>
        <taxon>Kickxellomycotina</taxon>
        <taxon>Harpellomycetes</taxon>
        <taxon>Harpellales</taxon>
        <taxon>Legeriomycetaceae</taxon>
        <taxon>Zancudomyces</taxon>
    </lineage>
</organism>
<dbReference type="InterPro" id="IPR015720">
    <property type="entry name" value="Emp24-like"/>
</dbReference>
<evidence type="ECO:0000256" key="8">
    <source>
        <dbReference type="RuleBase" id="RU003827"/>
    </source>
</evidence>
<keyword evidence="6 9" id="KW-0472">Membrane</keyword>
<feature type="transmembrane region" description="Helical" evidence="9">
    <location>
        <begin position="169"/>
        <end position="191"/>
    </location>
</feature>
<protein>
    <submittedName>
        <fullName evidence="12">Putative membrane protein</fullName>
    </submittedName>
</protein>
<evidence type="ECO:0000256" key="3">
    <source>
        <dbReference type="ARBA" id="ARBA00022692"/>
    </source>
</evidence>
<keyword evidence="13" id="KW-1185">Reference proteome</keyword>
<feature type="chain" id="PRO_5012119261" evidence="10">
    <location>
        <begin position="18"/>
        <end position="202"/>
    </location>
</feature>
<gene>
    <name evidence="12" type="ORF">AX774_g3045</name>
</gene>